<dbReference type="PANTHER" id="PTHR30011:SF16">
    <property type="entry name" value="C2H2 FINGER DOMAIN TRANSCRIPTION FACTOR (EUROFUNG)-RELATED"/>
    <property type="match status" value="1"/>
</dbReference>
<evidence type="ECO:0000313" key="6">
    <source>
        <dbReference type="EMBL" id="GES09592.1"/>
    </source>
</evidence>
<evidence type="ECO:0000256" key="4">
    <source>
        <dbReference type="ARBA" id="ARBA00023033"/>
    </source>
</evidence>
<dbReference type="InterPro" id="IPR051260">
    <property type="entry name" value="Diverse_substr_monoxygenases"/>
</dbReference>
<dbReference type="Proteomes" id="UP000331127">
    <property type="component" value="Unassembled WGS sequence"/>
</dbReference>
<evidence type="ECO:0000256" key="2">
    <source>
        <dbReference type="ARBA" id="ARBA00022643"/>
    </source>
</evidence>
<keyword evidence="3" id="KW-0560">Oxidoreductase</keyword>
<proteinExistence type="predicted"/>
<organism evidence="6 7">
    <name type="scientific">Acrocarpospora macrocephala</name>
    <dbReference type="NCBI Taxonomy" id="150177"/>
    <lineage>
        <taxon>Bacteria</taxon>
        <taxon>Bacillati</taxon>
        <taxon>Actinomycetota</taxon>
        <taxon>Actinomycetes</taxon>
        <taxon>Streptosporangiales</taxon>
        <taxon>Streptosporangiaceae</taxon>
        <taxon>Acrocarpospora</taxon>
    </lineage>
</organism>
<gene>
    <name evidence="6" type="ORF">Amac_031880</name>
</gene>
<keyword evidence="1" id="KW-0285">Flavoprotein</keyword>
<dbReference type="Gene3D" id="3.20.20.30">
    <property type="entry name" value="Luciferase-like domain"/>
    <property type="match status" value="1"/>
</dbReference>
<sequence>MRIGAKLPNFGPLVRDRGLAAMAAELEAAGYDSIWLSDHIVIPADPRSRYPFSASGKASSRTDTPWYDAIVCLAQLAAVTRRAELGIGVLVLPLREPVTLAKQLASIDVLSGGRVTLGVGAGWLAEEFEPVGVPFETRGRRMDEAIEVMRRIWTGAPDAFEGRHFGLPAGLGSLPRPEHDIPIVVGGMSAAALRRAAKAGDGWFAFQNADAIDLDQLAKGAATLGGGRLVLRVAGPAERVASLVPGLRDAGVHDLVVDVDWSVPEGPKALHDTLREG</sequence>
<protein>
    <submittedName>
        <fullName evidence="6">LLM class F420-dependent oxidoreductase</fullName>
    </submittedName>
</protein>
<dbReference type="GO" id="GO:0004497">
    <property type="term" value="F:monooxygenase activity"/>
    <property type="evidence" value="ECO:0007669"/>
    <property type="project" value="UniProtKB-KW"/>
</dbReference>
<dbReference type="PANTHER" id="PTHR30011">
    <property type="entry name" value="ALKANESULFONATE MONOOXYGENASE-RELATED"/>
    <property type="match status" value="1"/>
</dbReference>
<dbReference type="CDD" id="cd01097">
    <property type="entry name" value="Tetrahydromethanopterin_reductase"/>
    <property type="match status" value="1"/>
</dbReference>
<accession>A0A5M3WNB6</accession>
<comment type="caution">
    <text evidence="6">The sequence shown here is derived from an EMBL/GenBank/DDBJ whole genome shotgun (WGS) entry which is preliminary data.</text>
</comment>
<feature type="domain" description="Luciferase-like" evidence="5">
    <location>
        <begin position="19"/>
        <end position="209"/>
    </location>
</feature>
<reference evidence="6 7" key="1">
    <citation type="submission" date="2019-10" db="EMBL/GenBank/DDBJ databases">
        <title>Whole genome shotgun sequence of Acrocarpospora macrocephala NBRC 16266.</title>
        <authorList>
            <person name="Ichikawa N."/>
            <person name="Kimura A."/>
            <person name="Kitahashi Y."/>
            <person name="Komaki H."/>
            <person name="Oguchi A."/>
        </authorList>
    </citation>
    <scope>NUCLEOTIDE SEQUENCE [LARGE SCALE GENOMIC DNA]</scope>
    <source>
        <strain evidence="6 7">NBRC 16266</strain>
    </source>
</reference>
<dbReference type="OrthoDB" id="9814695at2"/>
<keyword evidence="4" id="KW-0503">Monooxygenase</keyword>
<dbReference type="NCBIfam" id="TIGR03619">
    <property type="entry name" value="F420_Rv2161c"/>
    <property type="match status" value="1"/>
</dbReference>
<evidence type="ECO:0000259" key="5">
    <source>
        <dbReference type="Pfam" id="PF00296"/>
    </source>
</evidence>
<dbReference type="InterPro" id="IPR019921">
    <property type="entry name" value="Lucif-like_OxRdtase_Rv2161c"/>
</dbReference>
<dbReference type="InterPro" id="IPR036661">
    <property type="entry name" value="Luciferase-like_sf"/>
</dbReference>
<dbReference type="SUPFAM" id="SSF51679">
    <property type="entry name" value="Bacterial luciferase-like"/>
    <property type="match status" value="1"/>
</dbReference>
<keyword evidence="7" id="KW-1185">Reference proteome</keyword>
<name>A0A5M3WNB6_9ACTN</name>
<dbReference type="RefSeq" id="WP_155355118.1">
    <property type="nucleotide sequence ID" value="NZ_BAAAHL010000040.1"/>
</dbReference>
<evidence type="ECO:0000313" key="7">
    <source>
        <dbReference type="Proteomes" id="UP000331127"/>
    </source>
</evidence>
<evidence type="ECO:0000256" key="1">
    <source>
        <dbReference type="ARBA" id="ARBA00022630"/>
    </source>
</evidence>
<dbReference type="EMBL" id="BLAE01000016">
    <property type="protein sequence ID" value="GES09592.1"/>
    <property type="molecule type" value="Genomic_DNA"/>
</dbReference>
<keyword evidence="2" id="KW-0288">FMN</keyword>
<dbReference type="GO" id="GO:0016705">
    <property type="term" value="F:oxidoreductase activity, acting on paired donors, with incorporation or reduction of molecular oxygen"/>
    <property type="evidence" value="ECO:0007669"/>
    <property type="project" value="InterPro"/>
</dbReference>
<dbReference type="Pfam" id="PF00296">
    <property type="entry name" value="Bac_luciferase"/>
    <property type="match status" value="1"/>
</dbReference>
<dbReference type="AlphaFoldDB" id="A0A5M3WNB6"/>
<dbReference type="InterPro" id="IPR011251">
    <property type="entry name" value="Luciferase-like_dom"/>
</dbReference>
<evidence type="ECO:0000256" key="3">
    <source>
        <dbReference type="ARBA" id="ARBA00023002"/>
    </source>
</evidence>